<evidence type="ECO:0000313" key="5">
    <source>
        <dbReference type="EMBL" id="ANI21701.1"/>
    </source>
</evidence>
<gene>
    <name evidence="5" type="ORF">AB870_21320</name>
</gene>
<keyword evidence="2" id="KW-1133">Transmembrane helix</keyword>
<reference evidence="5" key="1">
    <citation type="submission" date="2016-06" db="EMBL/GenBank/DDBJ databases">
        <title>Complete Genome Sequence of Pandoraea faecigallinarum DSM-23572.</title>
        <authorList>
            <person name="Yong D."/>
            <person name="Ee R."/>
            <person name="Lim Y.-L."/>
            <person name="Yin W.-F."/>
            <person name="Chan K.-G."/>
        </authorList>
    </citation>
    <scope>NUCLEOTIDE SEQUENCE</scope>
    <source>
        <strain evidence="5">DSM 23572</strain>
    </source>
</reference>
<dbReference type="InterPro" id="IPR010559">
    <property type="entry name" value="Sig_transdc_His_kin_internal"/>
</dbReference>
<sequence length="395" mass="42058">MALFNTAIAGLLWFVGFGDAFVHNLVFAQCIGIAIAVFVDGGRRAIWRDARPPMAWFVLLVVFGCAAGLVAGIAAGTALLGLPISMWRPLNGHALPVVLLVALIATAIASYHGWSQARISLLREETARQALREAAAGRQLVQAQLRTLQAQLEPHFLFNVLANLDSLIASDPARARHLLGHLNRFLRASLAATRASTTTLADEFALLEALLAIQQVRFGERLRYRFDLPDECRLVSLPPMLVQPLVENAVKHGVEPLATGATVVVGARLERGASGEQYLVLRVADDGAGFTPHSIDTIDTIDGTTARRVADIGMARPGAAAARTGDAQQAGSDGHAAERVRQRSPGIGLTNIRERLRVLYGDDARLTLSEGVPRGVVASLRLPVGSSGSASEAGF</sequence>
<organism evidence="5 6">
    <name type="scientific">Pandoraea faecigallinarum</name>
    <dbReference type="NCBI Taxonomy" id="656179"/>
    <lineage>
        <taxon>Bacteria</taxon>
        <taxon>Pseudomonadati</taxon>
        <taxon>Pseudomonadota</taxon>
        <taxon>Betaproteobacteria</taxon>
        <taxon>Burkholderiales</taxon>
        <taxon>Burkholderiaceae</taxon>
        <taxon>Pandoraea</taxon>
    </lineage>
</organism>
<evidence type="ECO:0000259" key="4">
    <source>
        <dbReference type="Pfam" id="PF06580"/>
    </source>
</evidence>
<dbReference type="EMBL" id="CP011807">
    <property type="protein sequence ID" value="ANI21701.1"/>
    <property type="molecule type" value="Genomic_DNA"/>
</dbReference>
<dbReference type="Pfam" id="PF06580">
    <property type="entry name" value="His_kinase"/>
    <property type="match status" value="1"/>
</dbReference>
<dbReference type="InterPro" id="IPR003594">
    <property type="entry name" value="HATPase_dom"/>
</dbReference>
<dbReference type="SUPFAM" id="SSF55874">
    <property type="entry name" value="ATPase domain of HSP90 chaperone/DNA topoisomerase II/histidine kinase"/>
    <property type="match status" value="1"/>
</dbReference>
<keyword evidence="6" id="KW-1185">Reference proteome</keyword>
<evidence type="ECO:0000256" key="2">
    <source>
        <dbReference type="SAM" id="Phobius"/>
    </source>
</evidence>
<evidence type="ECO:0000259" key="3">
    <source>
        <dbReference type="Pfam" id="PF02518"/>
    </source>
</evidence>
<feature type="transmembrane region" description="Helical" evidence="2">
    <location>
        <begin position="54"/>
        <end position="82"/>
    </location>
</feature>
<feature type="domain" description="Histidine kinase/HSP90-like ATPase" evidence="3">
    <location>
        <begin position="241"/>
        <end position="384"/>
    </location>
</feature>
<dbReference type="GO" id="GO:0000155">
    <property type="term" value="F:phosphorelay sensor kinase activity"/>
    <property type="evidence" value="ECO:0007669"/>
    <property type="project" value="InterPro"/>
</dbReference>
<dbReference type="InterPro" id="IPR050640">
    <property type="entry name" value="Bact_2-comp_sensor_kinase"/>
</dbReference>
<dbReference type="KEGG" id="pfg:AB870_21320"/>
<accession>A0A173H079</accession>
<dbReference type="GO" id="GO:0016020">
    <property type="term" value="C:membrane"/>
    <property type="evidence" value="ECO:0007669"/>
    <property type="project" value="InterPro"/>
</dbReference>
<dbReference type="PANTHER" id="PTHR34220">
    <property type="entry name" value="SENSOR HISTIDINE KINASE YPDA"/>
    <property type="match status" value="1"/>
</dbReference>
<feature type="domain" description="Signal transduction histidine kinase internal region" evidence="4">
    <location>
        <begin position="143"/>
        <end position="222"/>
    </location>
</feature>
<feature type="region of interest" description="Disordered" evidence="1">
    <location>
        <begin position="321"/>
        <end position="346"/>
    </location>
</feature>
<feature type="compositionally biased region" description="Low complexity" evidence="1">
    <location>
        <begin position="321"/>
        <end position="331"/>
    </location>
</feature>
<evidence type="ECO:0000313" key="6">
    <source>
        <dbReference type="Proteomes" id="UP000035651"/>
    </source>
</evidence>
<dbReference type="Pfam" id="PF02518">
    <property type="entry name" value="HATPase_c"/>
    <property type="match status" value="1"/>
</dbReference>
<proteinExistence type="predicted"/>
<dbReference type="InterPro" id="IPR036890">
    <property type="entry name" value="HATPase_C_sf"/>
</dbReference>
<dbReference type="Gene3D" id="3.30.565.10">
    <property type="entry name" value="Histidine kinase-like ATPase, C-terminal domain"/>
    <property type="match status" value="1"/>
</dbReference>
<keyword evidence="2" id="KW-0472">Membrane</keyword>
<keyword evidence="2" id="KW-0812">Transmembrane</keyword>
<feature type="transmembrane region" description="Helical" evidence="2">
    <location>
        <begin position="20"/>
        <end position="42"/>
    </location>
</feature>
<evidence type="ECO:0000256" key="1">
    <source>
        <dbReference type="SAM" id="MobiDB-lite"/>
    </source>
</evidence>
<dbReference type="PANTHER" id="PTHR34220:SF9">
    <property type="entry name" value="SIGNAL TRANSDUCTION HISTIDINE KINASE INTERNAL REGION DOMAIN-CONTAINING PROTEIN"/>
    <property type="match status" value="1"/>
</dbReference>
<dbReference type="Proteomes" id="UP000035651">
    <property type="component" value="Chromosome"/>
</dbReference>
<feature type="transmembrane region" description="Helical" evidence="2">
    <location>
        <begin position="94"/>
        <end position="114"/>
    </location>
</feature>
<dbReference type="STRING" id="656179.AB870_21320"/>
<protein>
    <submittedName>
        <fullName evidence="5">Uncharacterized protein</fullName>
    </submittedName>
</protein>
<dbReference type="AlphaFoldDB" id="A0A173H079"/>
<name>A0A173H079_9BURK</name>